<feature type="domain" description="Fibronectin type-III" evidence="3">
    <location>
        <begin position="1937"/>
        <end position="2026"/>
    </location>
</feature>
<dbReference type="InterPro" id="IPR003961">
    <property type="entry name" value="FN3_dom"/>
</dbReference>
<accession>A0A4R6YUP2</accession>
<dbReference type="SUPFAM" id="SSF49265">
    <property type="entry name" value="Fibronectin type III"/>
    <property type="match status" value="3"/>
</dbReference>
<dbReference type="SUPFAM" id="SSF82171">
    <property type="entry name" value="DPP6 N-terminal domain-like"/>
    <property type="match status" value="2"/>
</dbReference>
<evidence type="ECO:0000313" key="5">
    <source>
        <dbReference type="Proteomes" id="UP000295293"/>
    </source>
</evidence>
<evidence type="ECO:0000259" key="3">
    <source>
        <dbReference type="PROSITE" id="PS50853"/>
    </source>
</evidence>
<dbReference type="Gene3D" id="2.120.10.30">
    <property type="entry name" value="TolB, C-terminal domain"/>
    <property type="match status" value="3"/>
</dbReference>
<organism evidence="4 5">
    <name type="scientific">Tahibacter aquaticus</name>
    <dbReference type="NCBI Taxonomy" id="520092"/>
    <lineage>
        <taxon>Bacteria</taxon>
        <taxon>Pseudomonadati</taxon>
        <taxon>Pseudomonadota</taxon>
        <taxon>Gammaproteobacteria</taxon>
        <taxon>Lysobacterales</taxon>
        <taxon>Rhodanobacteraceae</taxon>
        <taxon>Tahibacter</taxon>
    </lineage>
</organism>
<dbReference type="PANTHER" id="PTHR36842:SF1">
    <property type="entry name" value="PROTEIN TOLB"/>
    <property type="match status" value="1"/>
</dbReference>
<reference evidence="4 5" key="1">
    <citation type="submission" date="2019-03" db="EMBL/GenBank/DDBJ databases">
        <title>Genomic Encyclopedia of Type Strains, Phase IV (KMG-IV): sequencing the most valuable type-strain genomes for metagenomic binning, comparative biology and taxonomic classification.</title>
        <authorList>
            <person name="Goeker M."/>
        </authorList>
    </citation>
    <scope>NUCLEOTIDE SEQUENCE [LARGE SCALE GENOMIC DNA]</scope>
    <source>
        <strain evidence="4 5">DSM 21667</strain>
    </source>
</reference>
<dbReference type="InterPro" id="IPR024079">
    <property type="entry name" value="MetalloPept_cat_dom_sf"/>
</dbReference>
<dbReference type="GO" id="GO:0008237">
    <property type="term" value="F:metallopeptidase activity"/>
    <property type="evidence" value="ECO:0007669"/>
    <property type="project" value="InterPro"/>
</dbReference>
<comment type="caution">
    <text evidence="4">The sequence shown here is derived from an EMBL/GenBank/DDBJ whole genome shotgun (WGS) entry which is preliminary data.</text>
</comment>
<dbReference type="SMART" id="SM00060">
    <property type="entry name" value="FN3"/>
    <property type="match status" value="4"/>
</dbReference>
<evidence type="ECO:0000256" key="1">
    <source>
        <dbReference type="ARBA" id="ARBA00009820"/>
    </source>
</evidence>
<dbReference type="InterPro" id="IPR013783">
    <property type="entry name" value="Ig-like_fold"/>
</dbReference>
<dbReference type="Pfam" id="PF07676">
    <property type="entry name" value="PD40"/>
    <property type="match status" value="2"/>
</dbReference>
<dbReference type="PROSITE" id="PS50853">
    <property type="entry name" value="FN3"/>
    <property type="match status" value="2"/>
</dbReference>
<gene>
    <name evidence="4" type="ORF">DFR29_109128</name>
</gene>
<dbReference type="RefSeq" id="WP_133819565.1">
    <property type="nucleotide sequence ID" value="NZ_SNZH01000009.1"/>
</dbReference>
<name>A0A4R6YUP2_9GAMM</name>
<dbReference type="OrthoDB" id="9815657at2"/>
<keyword evidence="2" id="KW-0732">Signal</keyword>
<dbReference type="Proteomes" id="UP000295293">
    <property type="component" value="Unassembled WGS sequence"/>
</dbReference>
<dbReference type="InterPro" id="IPR032109">
    <property type="entry name" value="Big_3_5"/>
</dbReference>
<dbReference type="EMBL" id="SNZH01000009">
    <property type="protein sequence ID" value="TDR42072.1"/>
    <property type="molecule type" value="Genomic_DNA"/>
</dbReference>
<comment type="similarity">
    <text evidence="1">Belongs to the TolB family.</text>
</comment>
<dbReference type="SUPFAM" id="SSF55486">
    <property type="entry name" value="Metalloproteases ('zincins'), catalytic domain"/>
    <property type="match status" value="1"/>
</dbReference>
<dbReference type="CDD" id="cd00063">
    <property type="entry name" value="FN3"/>
    <property type="match status" value="1"/>
</dbReference>
<dbReference type="InterPro" id="IPR011042">
    <property type="entry name" value="6-blade_b-propeller_TolB-like"/>
</dbReference>
<feature type="chain" id="PRO_5020261251" evidence="2">
    <location>
        <begin position="24"/>
        <end position="2409"/>
    </location>
</feature>
<dbReference type="PANTHER" id="PTHR36842">
    <property type="entry name" value="PROTEIN TOLB HOMOLOG"/>
    <property type="match status" value="1"/>
</dbReference>
<feature type="signal peptide" evidence="2">
    <location>
        <begin position="1"/>
        <end position="23"/>
    </location>
</feature>
<dbReference type="InterPro" id="IPR011659">
    <property type="entry name" value="WD40"/>
</dbReference>
<dbReference type="Pfam" id="PF16640">
    <property type="entry name" value="Big_3_5"/>
    <property type="match status" value="1"/>
</dbReference>
<dbReference type="Gene3D" id="3.40.390.10">
    <property type="entry name" value="Collagenase (Catalytic Domain)"/>
    <property type="match status" value="1"/>
</dbReference>
<evidence type="ECO:0000256" key="2">
    <source>
        <dbReference type="SAM" id="SignalP"/>
    </source>
</evidence>
<proteinExistence type="inferred from homology"/>
<dbReference type="Gene3D" id="2.60.40.10">
    <property type="entry name" value="Immunoglobulins"/>
    <property type="match status" value="8"/>
</dbReference>
<feature type="domain" description="Fibronectin type-III" evidence="3">
    <location>
        <begin position="1669"/>
        <end position="1754"/>
    </location>
</feature>
<keyword evidence="5" id="KW-1185">Reference proteome</keyword>
<sequence>MKRLHLTAFVACAVAMLPQVGGAGGFVTVSQDEPDRVAHQNYYGTGGELPSIRVCLDNSINPDLATAAEPAVRNVIATYNRFRSLPDNTFAAGTDTSAPADQVDFETVLLHEFMHALGLDHPNQANNPAGDGSYSYYDTRSSGGANGVLDHLGDADGIPGSADDQRGDDVNLLWYARGSNDPAVLPAVVDTTTMARTLDALPPGQHFAANGNADAMAALGHANSKAVAVQGYVQGRVGRHLHNDDMAMLRLARAGIDGIAGTADDYRSSAVFAGYYNDPQGGECSTVVRFSDEVALAATLVGLTPLAPNHWRLIYPTRMRFNAAVNWYFTPGANTVMQIDPATPGTTVGLAPYAVQVTVGKAGYNPMSGTPRGTVVVRDGDRGDPQTATCSIELAAQSGGSGSCTLTPLAAGHKTLTADYLGWGGWDGNTATVTHESSGVVAFSNVTSTPSPSAIGVDVMFDWTLAPAHNAAPVQASGNVVVKAAADCASTPADPSQQCSVTLPVHACSMRFSGAGTHTLQLCYSGDSAVAAAQASVTHVVLAGHATTTSIVAQSPAQTRPFEPYTVQVQVRETPGQGGLVQGAVIVRDGDENDPLSARCTALLAGTPNETASCQIASNRAGTHLLTASFADQGMWTGSHSAQVAHAVRHFAIVSNTPSSVPLGHAASVVVALEVAPFGGTPAPTGTIVVGNGTDTCEIVLPASQCFWHGSSAGTHQLTATWSGDANYPAMTTAAVTQTVSLAAPYPRWVSQARSGYPESNDASSGSNQGLSADGRFLVFSSSANDLVSDDSNGVEDVFVRDQLSGAVRRASVAADGSQGNDASRFASISANGRYVSFQSQAGNFFPGDSNDRDIFVKDLYSGAIVRATTRADGSAASSPELALAGTALRSSLSADGRHVAFSTYRTLVPGDTNGRIDVYVKDLANGALDLVSSNSADQPGDNHSQFPAISADGRYVVYNSTAGNLVPGFTPSAASNRVFLKDRLTRVSSLASAAADGTPANGACNDYPAISADGRFVAFQCSSTNLPSNGWSGSRVFVKDLTNGAIELAATGSPYTSSLTPALSADGRYLAFQAGVNATPGYVAVFVKDRQTGQIVNQHVTPGGVAALDEQVSWEPRMWPSLSADGRFAAFQSVSSAIAPPDHNAAADVFVRDRTLGLTQRASGAYSGLRNDGDSETIAISRDGSLAFYDSWSSRLIDGDANGTRDVFVYRAGSGATTRISAAADGTPGNGASFAPALAESTGDVYFLSAASNLVAGDTNGRIDVFRKRLANAAVERVNLFFGAQATADAQAPLAVSGDGRLVAFASPDGGISGDRNGFTDIVVYRADGSGAADPLTVAANGNSLQPSISDDGRILAFASDATNLGVSGNPVRNVFARNMREYFNVPQPMQLVSADTAGVAANGNSEQPAVSADGRYVAFVSWATNLVPGDDNGVADIFVKDLQSGAIERVNASTSGTQGSGGDCASPSFSAGARFVGFVCAQGNLVAGGASTPAFYVKDRSSGTLVRVSQTDTAVAADAASSAGAHALADNGTAVFASDAGNLAALDSPLVSNVFLNRYAATFAASTVSIVSTSPAQPQAGGGYAVSVSVTGSGANPPTGRVRVFDGTDLYPTCVATLTPGMPSTGSCNMATGVSGNATLTAYYGGDDSNGTANSQPYALAVQDPTAPAKPVITSATPGNGSVTLQIGFSNIGSPFTGYTATCGTRSQTSTSLPVSVTGLQNGVAVDCRVVVHNSIGNSPPSDPLAATPKAGTVTSIVAQAPNPSRVNTAYSVSVAVSGEGTPVPGGQVIIADGAVTCVAALTPGAPSSGSCALVATARGNRTLTASYAGDAANTGSSGTAVHAVADVPAAPVLTQATPGNGRATLIFGAPADDGGSAVLDYTATCGANTAVGTASPLIVTGLANGTAENCTVTARNVLGAGAASNALGVTPATTPGAPAITGVQPGDGSATLSFTAPANDGGSPIDYYRAVCFGKVATGPASPLMVTGLTNGSTVACSLFAHNAMGLSALGGPVSVTPAAAPGAPVLTAAQPGDTRVTLVFDAPASNGGSAILDYAATCGSQSATAAASPVSVTGLANDVEVSCHVSARNAASTGAASNALSATPAPARVRSTLALTSGVQPSSWGQPLTFTVTLEPIAPANATPTGTITFKDGDTAIATCSQLALTTAAPATAACTVAALSVGDHVITARYGGDATYAVDQQPVSNALSHTVRRVESTVDFDTLAFVYDGNAKTIGAHIHHEPGTTCTVVPASIGPNAGSTTVSASCDGIHYTASGNATAVIAKTATTLMLSSNCLRTFVEGQPYTLVARLSGGVNATGSVDFDDGQSALCGKVPFDKGAATCLTTLSAYQQPAAALLLGASYGGDSNHQSSQASPFAVTVLALIEAVFRNGFDAAGNPDACPIE</sequence>
<evidence type="ECO:0000313" key="4">
    <source>
        <dbReference type="EMBL" id="TDR42072.1"/>
    </source>
</evidence>
<dbReference type="InterPro" id="IPR036116">
    <property type="entry name" value="FN3_sf"/>
</dbReference>
<protein>
    <submittedName>
        <fullName evidence="4">WD40 repeat protein</fullName>
    </submittedName>
</protein>